<sequence length="153" mass="15888">MTPAKVALGDLGRGPPAYLGHRLQHHHATLVASVDGSALAPGEQAGLAIVAKESNFLAAMLVREDSGAAVVLYRRAGSQQPGTGTELARAPLPDATQPVRLRFALDAARVHVDYAVGQGQWQTLLEQGDASVLSTESAGGFLGATFGPYAYAR</sequence>
<dbReference type="EMBL" id="LOJT01000254">
    <property type="protein sequence ID" value="OOW60870.1"/>
    <property type="molecule type" value="Genomic_DNA"/>
</dbReference>
<comment type="caution">
    <text evidence="2">The sequence shown here is derived from an EMBL/GenBank/DDBJ whole genome shotgun (WGS) entry which is preliminary data.</text>
</comment>
<name>A0ABX3LXI3_9XANT</name>
<dbReference type="SUPFAM" id="SSF49899">
    <property type="entry name" value="Concanavalin A-like lectins/glucanases"/>
    <property type="match status" value="1"/>
</dbReference>
<feature type="domain" description="Beta-xylosidase C-terminal Concanavalin A-like" evidence="1">
    <location>
        <begin position="15"/>
        <end position="152"/>
    </location>
</feature>
<reference evidence="2 3" key="1">
    <citation type="submission" date="2015-12" db="EMBL/GenBank/DDBJ databases">
        <authorList>
            <person name="Bansal K."/>
            <person name="Midha S."/>
            <person name="Patil P.B."/>
        </authorList>
    </citation>
    <scope>NUCLEOTIDE SEQUENCE [LARGE SCALE GENOMIC DNA]</scope>
    <source>
        <strain evidence="2 3">LMG21719</strain>
    </source>
</reference>
<gene>
    <name evidence="2" type="ORF">Xant_09185</name>
</gene>
<protein>
    <recommendedName>
        <fullName evidence="1">Beta-xylosidase C-terminal Concanavalin A-like domain-containing protein</fullName>
    </recommendedName>
</protein>
<evidence type="ECO:0000313" key="3">
    <source>
        <dbReference type="Proteomes" id="UP000190018"/>
    </source>
</evidence>
<dbReference type="InterPro" id="IPR041542">
    <property type="entry name" value="GH43_C2"/>
</dbReference>
<evidence type="ECO:0000313" key="2">
    <source>
        <dbReference type="EMBL" id="OOW60870.1"/>
    </source>
</evidence>
<dbReference type="PANTHER" id="PTHR42812">
    <property type="entry name" value="BETA-XYLOSIDASE"/>
    <property type="match status" value="1"/>
</dbReference>
<dbReference type="InterPro" id="IPR013320">
    <property type="entry name" value="ConA-like_dom_sf"/>
</dbReference>
<dbReference type="PANTHER" id="PTHR42812:SF12">
    <property type="entry name" value="BETA-XYLOSIDASE-RELATED"/>
    <property type="match status" value="1"/>
</dbReference>
<proteinExistence type="predicted"/>
<organism evidence="2 3">
    <name type="scientific">Xanthomonas cissicola</name>
    <dbReference type="NCBI Taxonomy" id="86186"/>
    <lineage>
        <taxon>Bacteria</taxon>
        <taxon>Pseudomonadati</taxon>
        <taxon>Pseudomonadota</taxon>
        <taxon>Gammaproteobacteria</taxon>
        <taxon>Lysobacterales</taxon>
        <taxon>Lysobacteraceae</taxon>
        <taxon>Xanthomonas</taxon>
    </lineage>
</organism>
<keyword evidence="3" id="KW-1185">Reference proteome</keyword>
<dbReference type="Gene3D" id="2.60.120.200">
    <property type="match status" value="1"/>
</dbReference>
<accession>A0ABX3LXI3</accession>
<dbReference type="InterPro" id="IPR051795">
    <property type="entry name" value="Glycosyl_Hydrlase_43"/>
</dbReference>
<dbReference type="Pfam" id="PF17851">
    <property type="entry name" value="GH43_C2"/>
    <property type="match status" value="1"/>
</dbReference>
<dbReference type="Proteomes" id="UP000190018">
    <property type="component" value="Unassembled WGS sequence"/>
</dbReference>
<evidence type="ECO:0000259" key="1">
    <source>
        <dbReference type="Pfam" id="PF17851"/>
    </source>
</evidence>